<protein>
    <submittedName>
        <fullName evidence="2">Uncharacterized protein</fullName>
    </submittedName>
</protein>
<dbReference type="Proteomes" id="UP000649328">
    <property type="component" value="Unassembled WGS sequence"/>
</dbReference>
<organism evidence="2 3">
    <name type="scientific">Metschnikowia pulcherrima</name>
    <dbReference type="NCBI Taxonomy" id="27326"/>
    <lineage>
        <taxon>Eukaryota</taxon>
        <taxon>Fungi</taxon>
        <taxon>Dikarya</taxon>
        <taxon>Ascomycota</taxon>
        <taxon>Saccharomycotina</taxon>
        <taxon>Pichiomycetes</taxon>
        <taxon>Metschnikowiaceae</taxon>
        <taxon>Metschnikowia</taxon>
    </lineage>
</organism>
<dbReference type="AlphaFoldDB" id="A0A8H7GRP8"/>
<accession>A0A8H7GRP8</accession>
<reference evidence="2" key="1">
    <citation type="submission" date="2020-10" db="EMBL/GenBank/DDBJ databases">
        <title>The Whole-Genome Sequence of Metschnikowia persimmonesis, a Novel Endophytic Yeast Species Isolated from Medicinal Plant Diospyros kaki Thumb.</title>
        <authorList>
            <person name="Rahmat E."/>
            <person name="Kang Y."/>
        </authorList>
    </citation>
    <scope>NUCLEOTIDE SEQUENCE</scope>
    <source>
        <strain evidence="2">KIOM G15050</strain>
    </source>
</reference>
<keyword evidence="3" id="KW-1185">Reference proteome</keyword>
<dbReference type="OrthoDB" id="10479761at2759"/>
<comment type="caution">
    <text evidence="2">The sequence shown here is derived from an EMBL/GenBank/DDBJ whole genome shotgun (WGS) entry which is preliminary data.</text>
</comment>
<feature type="region of interest" description="Disordered" evidence="1">
    <location>
        <begin position="1"/>
        <end position="55"/>
    </location>
</feature>
<name>A0A8H7GRP8_9ASCO</name>
<gene>
    <name evidence="2" type="ORF">HF325_005447</name>
</gene>
<evidence type="ECO:0000256" key="1">
    <source>
        <dbReference type="SAM" id="MobiDB-lite"/>
    </source>
</evidence>
<sequence length="92" mass="10216">MELPEQTEIEEGDPANASLVKSPKTFSLSHYKDAESSPVSQLLSADRNNSTSESGQQLNLIQAELVMSFSTNTIKEEEEPEDCEEEMKKIPV</sequence>
<evidence type="ECO:0000313" key="2">
    <source>
        <dbReference type="EMBL" id="KAF8000518.1"/>
    </source>
</evidence>
<feature type="compositionally biased region" description="Polar residues" evidence="1">
    <location>
        <begin position="37"/>
        <end position="55"/>
    </location>
</feature>
<feature type="compositionally biased region" description="Acidic residues" evidence="1">
    <location>
        <begin position="1"/>
        <end position="13"/>
    </location>
</feature>
<proteinExistence type="predicted"/>
<evidence type="ECO:0000313" key="3">
    <source>
        <dbReference type="Proteomes" id="UP000649328"/>
    </source>
</evidence>
<dbReference type="EMBL" id="JACBPP010000007">
    <property type="protein sequence ID" value="KAF8000518.1"/>
    <property type="molecule type" value="Genomic_DNA"/>
</dbReference>